<reference evidence="1" key="1">
    <citation type="submission" date="2016-07" db="EMBL/GenBank/DDBJ databases">
        <authorList>
            <person name="Bretaudeau A."/>
        </authorList>
    </citation>
    <scope>NUCLEOTIDE SEQUENCE</scope>
    <source>
        <strain evidence="1">Rice</strain>
        <tissue evidence="1">Whole body</tissue>
    </source>
</reference>
<dbReference type="EMBL" id="ODYU01012859">
    <property type="protein sequence ID" value="SOQ59367.1"/>
    <property type="molecule type" value="Genomic_DNA"/>
</dbReference>
<gene>
    <name evidence="1" type="ORF">SFRICE_026172</name>
</gene>
<proteinExistence type="predicted"/>
<evidence type="ECO:0000313" key="1">
    <source>
        <dbReference type="EMBL" id="SOQ59367.1"/>
    </source>
</evidence>
<organism evidence="1">
    <name type="scientific">Spodoptera frugiperda</name>
    <name type="common">Fall armyworm</name>
    <dbReference type="NCBI Taxonomy" id="7108"/>
    <lineage>
        <taxon>Eukaryota</taxon>
        <taxon>Metazoa</taxon>
        <taxon>Ecdysozoa</taxon>
        <taxon>Arthropoda</taxon>
        <taxon>Hexapoda</taxon>
        <taxon>Insecta</taxon>
        <taxon>Pterygota</taxon>
        <taxon>Neoptera</taxon>
        <taxon>Endopterygota</taxon>
        <taxon>Lepidoptera</taxon>
        <taxon>Glossata</taxon>
        <taxon>Ditrysia</taxon>
        <taxon>Noctuoidea</taxon>
        <taxon>Noctuidae</taxon>
        <taxon>Amphipyrinae</taxon>
        <taxon>Spodoptera</taxon>
    </lineage>
</organism>
<accession>A0A2H1X276</accession>
<name>A0A2H1X276_SPOFR</name>
<protein>
    <submittedName>
        <fullName evidence="1">SFRICE_026172</fullName>
    </submittedName>
</protein>
<dbReference type="AlphaFoldDB" id="A0A2H1X276"/>
<sequence>MGQLKRNDTTASQKTDVKHRLRCVSSKTQIHINHTTHKIRPIAYIRLHNCNELSSAQVSSHS</sequence>